<feature type="transmembrane region" description="Helical" evidence="6">
    <location>
        <begin position="227"/>
        <end position="244"/>
    </location>
</feature>
<keyword evidence="3 6" id="KW-0812">Transmembrane</keyword>
<dbReference type="STRING" id="396014.BF93_05640"/>
<feature type="transmembrane region" description="Helical" evidence="6">
    <location>
        <begin position="328"/>
        <end position="348"/>
    </location>
</feature>
<feature type="transmembrane region" description="Helical" evidence="6">
    <location>
        <begin position="354"/>
        <end position="379"/>
    </location>
</feature>
<keyword evidence="5 6" id="KW-0472">Membrane</keyword>
<dbReference type="Pfam" id="PF07690">
    <property type="entry name" value="MFS_1"/>
    <property type="match status" value="1"/>
</dbReference>
<evidence type="ECO:0000259" key="7">
    <source>
        <dbReference type="PROSITE" id="PS50850"/>
    </source>
</evidence>
<evidence type="ECO:0000256" key="6">
    <source>
        <dbReference type="SAM" id="Phobius"/>
    </source>
</evidence>
<dbReference type="HOGENOM" id="CLU_000960_28_2_11"/>
<dbReference type="Gene3D" id="1.20.1250.20">
    <property type="entry name" value="MFS general substrate transporter like domains"/>
    <property type="match status" value="1"/>
</dbReference>
<comment type="subcellular location">
    <subcellularLocation>
        <location evidence="1">Cell membrane</location>
        <topology evidence="1">Multi-pass membrane protein</topology>
    </subcellularLocation>
</comment>
<dbReference type="InterPro" id="IPR020846">
    <property type="entry name" value="MFS_dom"/>
</dbReference>
<keyword evidence="4 6" id="KW-1133">Transmembrane helix</keyword>
<accession>Z9JWJ4</accession>
<dbReference type="eggNOG" id="COG2814">
    <property type="taxonomic scope" value="Bacteria"/>
</dbReference>
<feature type="transmembrane region" description="Helical" evidence="6">
    <location>
        <begin position="82"/>
        <end position="104"/>
    </location>
</feature>
<name>Z9JWJ4_9MICO</name>
<dbReference type="PANTHER" id="PTHR42718:SF9">
    <property type="entry name" value="MAJOR FACILITATOR SUPERFAMILY MULTIDRUG TRANSPORTER MFSC"/>
    <property type="match status" value="1"/>
</dbReference>
<evidence type="ECO:0000256" key="1">
    <source>
        <dbReference type="ARBA" id="ARBA00004651"/>
    </source>
</evidence>
<evidence type="ECO:0000256" key="4">
    <source>
        <dbReference type="ARBA" id="ARBA00022989"/>
    </source>
</evidence>
<feature type="transmembrane region" description="Helical" evidence="6">
    <location>
        <begin position="265"/>
        <end position="288"/>
    </location>
</feature>
<dbReference type="InterPro" id="IPR011701">
    <property type="entry name" value="MFS"/>
</dbReference>
<sequence>MTIAPPAHPKTALAVSTCAFFLTTLDILIVNIALAAMGDDLGGGTSALQWVVDGYTVAFAALLLSAGSLADRIGARRAMGAGIILFGVTSVLCALAPSAMFLIAARAGQGAAAALILPASMALIREAYPDSGERAHALGIWTAGGAVSAAAGPLFGGFLTMVDWRLVFAINIPVCLAMLAMMPRIAPSPRHEGRFDIAGQLLAVIALVALVYGLIEGGATRFADPVAVGALVVAVLGLAAFVLVQARGAHPMMPLSLFRPRDVRIALLGGFANIGAWFGTVFLTSLFLQQELGLSPVVAGLAFLPAALVALFGNLGSGPLITRFGPRVPVVSGLACATIAMLLMAATLPLHSPWLIAGIVVIAAIGGAIGMPPLTGLVLSSVEHGQAGIASAVLNTFRQIGGALAIAVFGVLASTAVTFETGARISFLIAAVPTALAALYALRIPGPLPRTGASGAERAETAVRD</sequence>
<dbReference type="Gene3D" id="1.20.1720.10">
    <property type="entry name" value="Multidrug resistance protein D"/>
    <property type="match status" value="1"/>
</dbReference>
<evidence type="ECO:0000256" key="5">
    <source>
        <dbReference type="ARBA" id="ARBA00023136"/>
    </source>
</evidence>
<feature type="transmembrane region" description="Helical" evidence="6">
    <location>
        <begin position="166"/>
        <end position="185"/>
    </location>
</feature>
<dbReference type="GO" id="GO:0022857">
    <property type="term" value="F:transmembrane transporter activity"/>
    <property type="evidence" value="ECO:0007669"/>
    <property type="project" value="InterPro"/>
</dbReference>
<feature type="domain" description="Major facilitator superfamily (MFS) profile" evidence="7">
    <location>
        <begin position="12"/>
        <end position="449"/>
    </location>
</feature>
<dbReference type="RefSeq" id="WP_084148150.1">
    <property type="nucleotide sequence ID" value="NZ_KK069988.1"/>
</dbReference>
<dbReference type="SUPFAM" id="SSF103473">
    <property type="entry name" value="MFS general substrate transporter"/>
    <property type="match status" value="1"/>
</dbReference>
<dbReference type="PATRIC" id="fig|396014.3.peg.129"/>
<evidence type="ECO:0000256" key="3">
    <source>
        <dbReference type="ARBA" id="ARBA00022692"/>
    </source>
</evidence>
<comment type="caution">
    <text evidence="8">The sequence shown here is derived from an EMBL/GenBank/DDBJ whole genome shotgun (WGS) entry which is preliminary data.</text>
</comment>
<feature type="transmembrane region" description="Helical" evidence="6">
    <location>
        <begin position="197"/>
        <end position="215"/>
    </location>
</feature>
<dbReference type="PANTHER" id="PTHR42718">
    <property type="entry name" value="MAJOR FACILITATOR SUPERFAMILY MULTIDRUG TRANSPORTER MFSC"/>
    <property type="match status" value="1"/>
</dbReference>
<dbReference type="InterPro" id="IPR036259">
    <property type="entry name" value="MFS_trans_sf"/>
</dbReference>
<feature type="transmembrane region" description="Helical" evidence="6">
    <location>
        <begin position="47"/>
        <end position="70"/>
    </location>
</feature>
<proteinExistence type="predicted"/>
<dbReference type="PROSITE" id="PS50850">
    <property type="entry name" value="MFS"/>
    <property type="match status" value="1"/>
</dbReference>
<evidence type="ECO:0000313" key="8">
    <source>
        <dbReference type="EMBL" id="EWS82524.1"/>
    </source>
</evidence>
<evidence type="ECO:0000313" key="9">
    <source>
        <dbReference type="Proteomes" id="UP000023067"/>
    </source>
</evidence>
<organism evidence="8 9">
    <name type="scientific">Brachybacterium phenoliresistens</name>
    <dbReference type="NCBI Taxonomy" id="396014"/>
    <lineage>
        <taxon>Bacteria</taxon>
        <taxon>Bacillati</taxon>
        <taxon>Actinomycetota</taxon>
        <taxon>Actinomycetes</taxon>
        <taxon>Micrococcales</taxon>
        <taxon>Dermabacteraceae</taxon>
        <taxon>Brachybacterium</taxon>
    </lineage>
</organism>
<gene>
    <name evidence="8" type="ORF">BF93_05640</name>
</gene>
<feature type="transmembrane region" description="Helical" evidence="6">
    <location>
        <begin position="294"/>
        <end position="316"/>
    </location>
</feature>
<reference evidence="8 9" key="1">
    <citation type="submission" date="2014-02" db="EMBL/GenBank/DDBJ databases">
        <title>Genome sequence of Brachybacterium phenoliresistens strain W13A50.</title>
        <authorList>
            <person name="Wang X."/>
        </authorList>
    </citation>
    <scope>NUCLEOTIDE SEQUENCE [LARGE SCALE GENOMIC DNA]</scope>
    <source>
        <strain evidence="8 9">W13A50</strain>
    </source>
</reference>
<keyword evidence="9" id="KW-1185">Reference proteome</keyword>
<dbReference type="AlphaFoldDB" id="Z9JWJ4"/>
<feature type="transmembrane region" description="Helical" evidence="6">
    <location>
        <begin position="12"/>
        <end position="35"/>
    </location>
</feature>
<dbReference type="Proteomes" id="UP000023067">
    <property type="component" value="Unassembled WGS sequence"/>
</dbReference>
<keyword evidence="2" id="KW-0813">Transport</keyword>
<evidence type="ECO:0000256" key="2">
    <source>
        <dbReference type="ARBA" id="ARBA00022448"/>
    </source>
</evidence>
<dbReference type="CDD" id="cd17321">
    <property type="entry name" value="MFS_MMR_MDR_like"/>
    <property type="match status" value="1"/>
</dbReference>
<protein>
    <submittedName>
        <fullName evidence="8">MFS transporter</fullName>
    </submittedName>
</protein>
<dbReference type="GO" id="GO:0005886">
    <property type="term" value="C:plasma membrane"/>
    <property type="evidence" value="ECO:0007669"/>
    <property type="project" value="UniProtKB-SubCell"/>
</dbReference>
<dbReference type="OrthoDB" id="7375466at2"/>
<feature type="transmembrane region" description="Helical" evidence="6">
    <location>
        <begin position="140"/>
        <end position="160"/>
    </location>
</feature>
<feature type="transmembrane region" description="Helical" evidence="6">
    <location>
        <begin position="425"/>
        <end position="442"/>
    </location>
</feature>
<dbReference type="EMBL" id="JDYK01000002">
    <property type="protein sequence ID" value="EWS82524.1"/>
    <property type="molecule type" value="Genomic_DNA"/>
</dbReference>
<feature type="transmembrane region" description="Helical" evidence="6">
    <location>
        <begin position="400"/>
        <end position="419"/>
    </location>
</feature>